<dbReference type="SUPFAM" id="SSF46894">
    <property type="entry name" value="C-terminal effector domain of the bipartite response regulators"/>
    <property type="match status" value="1"/>
</dbReference>
<dbReference type="RefSeq" id="WP_136434018.1">
    <property type="nucleotide sequence ID" value="NZ_SSTJ01000005.1"/>
</dbReference>
<dbReference type="GO" id="GO:0006355">
    <property type="term" value="P:regulation of DNA-templated transcription"/>
    <property type="evidence" value="ECO:0007669"/>
    <property type="project" value="InterPro"/>
</dbReference>
<organism evidence="2 3">
    <name type="scientific">Adlercreutzia caecimuris</name>
    <dbReference type="NCBI Taxonomy" id="671266"/>
    <lineage>
        <taxon>Bacteria</taxon>
        <taxon>Bacillati</taxon>
        <taxon>Actinomycetota</taxon>
        <taxon>Coriobacteriia</taxon>
        <taxon>Eggerthellales</taxon>
        <taxon>Eggerthellaceae</taxon>
        <taxon>Adlercreutzia</taxon>
    </lineage>
</organism>
<dbReference type="InterPro" id="IPR005158">
    <property type="entry name" value="BTAD"/>
</dbReference>
<dbReference type="PANTHER" id="PTHR35807">
    <property type="entry name" value="TRANSCRIPTIONAL REGULATOR REDD-RELATED"/>
    <property type="match status" value="1"/>
</dbReference>
<dbReference type="SUPFAM" id="SSF48452">
    <property type="entry name" value="TPR-like"/>
    <property type="match status" value="1"/>
</dbReference>
<protein>
    <recommendedName>
        <fullName evidence="1">Bacterial transcriptional activator domain-containing protein</fullName>
    </recommendedName>
</protein>
<evidence type="ECO:0000259" key="1">
    <source>
        <dbReference type="SMART" id="SM01043"/>
    </source>
</evidence>
<dbReference type="Proteomes" id="UP000308978">
    <property type="component" value="Unassembled WGS sequence"/>
</dbReference>
<proteinExistence type="predicted"/>
<dbReference type="InterPro" id="IPR036388">
    <property type="entry name" value="WH-like_DNA-bd_sf"/>
</dbReference>
<evidence type="ECO:0000313" key="3">
    <source>
        <dbReference type="Proteomes" id="UP000308978"/>
    </source>
</evidence>
<accession>A0A4S4G5I2</accession>
<gene>
    <name evidence="2" type="ORF">E5986_05325</name>
</gene>
<dbReference type="AlphaFoldDB" id="A0A4S4G5I2"/>
<name>A0A4S4G5I2_9ACTN</name>
<dbReference type="Pfam" id="PF03704">
    <property type="entry name" value="BTAD"/>
    <property type="match status" value="1"/>
</dbReference>
<dbReference type="GO" id="GO:0003677">
    <property type="term" value="F:DNA binding"/>
    <property type="evidence" value="ECO:0007669"/>
    <property type="project" value="InterPro"/>
</dbReference>
<reference evidence="2 3" key="1">
    <citation type="submission" date="2019-04" db="EMBL/GenBank/DDBJ databases">
        <title>Microbes associate with the intestines of laboratory mice.</title>
        <authorList>
            <person name="Navarre W."/>
            <person name="Wong E."/>
            <person name="Huang K.C."/>
            <person name="Tropini C."/>
            <person name="Ng K."/>
            <person name="Yu B."/>
        </authorList>
    </citation>
    <scope>NUCLEOTIDE SEQUENCE [LARGE SCALE GENOMIC DNA]</scope>
    <source>
        <strain evidence="2 3">NM80_B27</strain>
    </source>
</reference>
<dbReference type="EMBL" id="SSTJ01000005">
    <property type="protein sequence ID" value="THG37476.1"/>
    <property type="molecule type" value="Genomic_DNA"/>
</dbReference>
<feature type="domain" description="Bacterial transcriptional activator" evidence="1">
    <location>
        <begin position="707"/>
        <end position="851"/>
    </location>
</feature>
<dbReference type="InterPro" id="IPR011990">
    <property type="entry name" value="TPR-like_helical_dom_sf"/>
</dbReference>
<dbReference type="InterPro" id="IPR051677">
    <property type="entry name" value="AfsR-DnrI-RedD_regulator"/>
</dbReference>
<comment type="caution">
    <text evidence="2">The sequence shown here is derived from an EMBL/GenBank/DDBJ whole genome shotgun (WGS) entry which is preliminary data.</text>
</comment>
<dbReference type="Gene3D" id="1.10.10.10">
    <property type="entry name" value="Winged helix-like DNA-binding domain superfamily/Winged helix DNA-binding domain"/>
    <property type="match status" value="1"/>
</dbReference>
<dbReference type="Gene3D" id="1.25.40.10">
    <property type="entry name" value="Tetratricopeptide repeat domain"/>
    <property type="match status" value="1"/>
</dbReference>
<sequence length="859" mass="91990">MTRFVYQSACRGQRPARVQAPRYHSRPARVALLARERRRARFLVAPHGFGKAMLAAEYAETMFGFRHVFWINAASPCFLRDLDEGSLAADLETVDEKTALVVFADVPLLDEERAGRFAALVGNLMAAHIEVVATTTPGCDSASGLVPDALVVDGSLLLVDEGECAAGSLPEEPAARVACLVWAADGPSFLAEGCAHEELPADLRAALWAMLVMGRGQKGDLRALLGADRGDEAWACLGAAYPFLGIDEDEETFRAAPLDLGVVVRAFAGAMEPMARAVGCGRRGDLACLLADRLLSAGEGPRAASLVGAVAPRATVGAWLGRCGWELVRQGAAGEVCRLYEVACRAKLAERFSVNAMVACAYAQLGRRAQALDFARKVVSATLAPTSLKVAAALCAHRQGTAEVRRRMEEVMAPWLEARRGDAGAGHKGCPSDELLALLVEVSLDREGGRASTLCRRRLGDASWAGALTEEAQGCLLAVAWAIDARASRGMPESACSGEEADEVAYLARWALGIVEERAVEGRSLGFGGEEAVLALDRVGSWLEALGAPRPAVGLVEEACAARVRRERAAGTARAEDAAALPVSTGGRPMRRAGVSAAPLVRATPLLEVRLFGGVRAFIGGREVSPRLLASRRSRALLALLALHRGCELAREDLVAMLWPHADARTGRKSFYRLWQNLQSILSADGACPYLVRDRYGCRLDPALFTSDVMEFQDVVRQLLFGSAALTTNWERLFEQVRTMFSGELAPSETGNEVIDGFRERFSLELVDGLVAASVRLRAAGEPQGALWFARAALERDASREDAYAALMEAQLGAGQRSGAVATYHACRRHLADSLGLDPSRQLGALYQRVIEEEPGVLA</sequence>
<dbReference type="SMART" id="SM01043">
    <property type="entry name" value="BTAD"/>
    <property type="match status" value="1"/>
</dbReference>
<evidence type="ECO:0000313" key="2">
    <source>
        <dbReference type="EMBL" id="THG37476.1"/>
    </source>
</evidence>
<dbReference type="InterPro" id="IPR016032">
    <property type="entry name" value="Sig_transdc_resp-reg_C-effctor"/>
</dbReference>